<dbReference type="InterPro" id="IPR003736">
    <property type="entry name" value="PAAI_dom"/>
</dbReference>
<organism evidence="4 5">
    <name type="scientific">Blastococcus saxobsidens</name>
    <dbReference type="NCBI Taxonomy" id="138336"/>
    <lineage>
        <taxon>Bacteria</taxon>
        <taxon>Bacillati</taxon>
        <taxon>Actinomycetota</taxon>
        <taxon>Actinomycetes</taxon>
        <taxon>Geodermatophilales</taxon>
        <taxon>Geodermatophilaceae</taxon>
        <taxon>Blastococcus</taxon>
    </lineage>
</organism>
<dbReference type="Gene3D" id="3.10.129.10">
    <property type="entry name" value="Hotdog Thioesterase"/>
    <property type="match status" value="1"/>
</dbReference>
<name>A0A4Q7YDR9_9ACTN</name>
<evidence type="ECO:0000313" key="5">
    <source>
        <dbReference type="Proteomes" id="UP000292507"/>
    </source>
</evidence>
<keyword evidence="5" id="KW-1185">Reference proteome</keyword>
<keyword evidence="2" id="KW-0378">Hydrolase</keyword>
<dbReference type="InterPro" id="IPR029069">
    <property type="entry name" value="HotDog_dom_sf"/>
</dbReference>
<evidence type="ECO:0000259" key="3">
    <source>
        <dbReference type="Pfam" id="PF03061"/>
    </source>
</evidence>
<dbReference type="GO" id="GO:0005829">
    <property type="term" value="C:cytosol"/>
    <property type="evidence" value="ECO:0007669"/>
    <property type="project" value="TreeGrafter"/>
</dbReference>
<evidence type="ECO:0000313" key="4">
    <source>
        <dbReference type="EMBL" id="RZU34415.1"/>
    </source>
</evidence>
<dbReference type="PANTHER" id="PTHR43240:SF5">
    <property type="entry name" value="1,4-DIHYDROXY-2-NAPHTHOYL-COA THIOESTERASE 1"/>
    <property type="match status" value="1"/>
</dbReference>
<dbReference type="CDD" id="cd03443">
    <property type="entry name" value="PaaI_thioesterase"/>
    <property type="match status" value="1"/>
</dbReference>
<feature type="domain" description="Thioesterase" evidence="3">
    <location>
        <begin position="47"/>
        <end position="122"/>
    </location>
</feature>
<evidence type="ECO:0000256" key="2">
    <source>
        <dbReference type="ARBA" id="ARBA00022801"/>
    </source>
</evidence>
<dbReference type="InterPro" id="IPR006683">
    <property type="entry name" value="Thioestr_dom"/>
</dbReference>
<comment type="caution">
    <text evidence="4">The sequence shown here is derived from an EMBL/GenBank/DDBJ whole genome shotgun (WGS) entry which is preliminary data.</text>
</comment>
<proteinExistence type="inferred from homology"/>
<dbReference type="NCBIfam" id="TIGR00369">
    <property type="entry name" value="unchar_dom_1"/>
    <property type="match status" value="1"/>
</dbReference>
<dbReference type="Pfam" id="PF03061">
    <property type="entry name" value="4HBT"/>
    <property type="match status" value="1"/>
</dbReference>
<sequence>MSADRPPVDLTAGGAFVAAMGFEIAEASGTRVSGHVDVGPDHHTPWGVVHGGLYSAVIESAASVGASVAVQEHGQFAVGVNNNTDFVRSTTGGRLDVVAEPIQQGRTQQLWLVQLTRAEDGKLVARGQVRLQNVPLNGFAASPAPPGRG</sequence>
<dbReference type="Proteomes" id="UP000292507">
    <property type="component" value="Unassembled WGS sequence"/>
</dbReference>
<dbReference type="GO" id="GO:0061522">
    <property type="term" value="F:1,4-dihydroxy-2-naphthoyl-CoA thioesterase activity"/>
    <property type="evidence" value="ECO:0007669"/>
    <property type="project" value="TreeGrafter"/>
</dbReference>
<dbReference type="SUPFAM" id="SSF54637">
    <property type="entry name" value="Thioesterase/thiol ester dehydrase-isomerase"/>
    <property type="match status" value="1"/>
</dbReference>
<dbReference type="PANTHER" id="PTHR43240">
    <property type="entry name" value="1,4-DIHYDROXY-2-NAPHTHOYL-COA THIOESTERASE 1"/>
    <property type="match status" value="1"/>
</dbReference>
<dbReference type="AlphaFoldDB" id="A0A4Q7YDR9"/>
<accession>A0A4Q7YDR9</accession>
<gene>
    <name evidence="4" type="ORF">BKA19_4180</name>
</gene>
<dbReference type="RefSeq" id="WP_242611328.1">
    <property type="nucleotide sequence ID" value="NZ_POQT01000001.1"/>
</dbReference>
<evidence type="ECO:0000256" key="1">
    <source>
        <dbReference type="ARBA" id="ARBA00008324"/>
    </source>
</evidence>
<comment type="similarity">
    <text evidence="1">Belongs to the thioesterase PaaI family.</text>
</comment>
<protein>
    <submittedName>
        <fullName evidence="4">Uncharacterized protein (TIGR00369 family)</fullName>
    </submittedName>
</protein>
<reference evidence="4 5" key="1">
    <citation type="submission" date="2019-02" db="EMBL/GenBank/DDBJ databases">
        <title>Sequencing the genomes of 1000 actinobacteria strains.</title>
        <authorList>
            <person name="Klenk H.-P."/>
        </authorList>
    </citation>
    <scope>NUCLEOTIDE SEQUENCE [LARGE SCALE GENOMIC DNA]</scope>
    <source>
        <strain evidence="4 5">DSM 44509</strain>
    </source>
</reference>
<dbReference type="EMBL" id="SHKV01000001">
    <property type="protein sequence ID" value="RZU34415.1"/>
    <property type="molecule type" value="Genomic_DNA"/>
</dbReference>